<evidence type="ECO:0000256" key="1">
    <source>
        <dbReference type="ARBA" id="ARBA00022468"/>
    </source>
</evidence>
<feature type="region of interest" description="Disordered" evidence="3">
    <location>
        <begin position="581"/>
        <end position="640"/>
    </location>
</feature>
<dbReference type="GO" id="GO:0007264">
    <property type="term" value="P:small GTPase-mediated signal transduction"/>
    <property type="evidence" value="ECO:0007669"/>
    <property type="project" value="InterPro"/>
</dbReference>
<feature type="compositionally biased region" description="Low complexity" evidence="3">
    <location>
        <begin position="2260"/>
        <end position="2283"/>
    </location>
</feature>
<sequence>MTLGNDRPRDESAKSKSRSLTALGQSLRRGLTTRRSAKNSDTVDKQTSPSSNVRSATTLGNSYAKTSGYTPSPLSRGAASAGGPSVGANSLNSSSGSSSTLGLGTAGSGTDTSGVYVNPRTQRIASASSTHVSSSASAAAAAAIGASASASGAPGAYRKTIYGSAGLGAMSKSGFNNSSPSLVPSDSSSATMRKGGPPPNIHGNQSGGGGGSGNNSSSVNRDYSFAIAGNPNASTSNCATSSNQQSARSSAGASVPVTREGYLSKKTDINPSTSLASALSRGWKVYRVVLKGAKLFFYKPPSESEMRAMFPEEIAAATNETAGGYFRASTSTVAHEDAHGNGFPLAPGEIDAGSRAVLFSPGVADGEIAPPLCERYVFGECFTEVDLRSLKFKRYVCTLIFDDTIVIMKRRWVRQGLASSFFGAVSNKMRFGKGSRVKSAQNADNSSLVSAELGIQGKGYFTKWKFHSQYPLASVEAIEAASSRFSVSHSPGVLGHLGRESQAGSGRVSLYSIGNSSVSSIMTRTSTVSKDYSGALSSGLVPGFQIFVGGKERVARMFVATTSDAKNNWLSRLAAAKATYARRLRQRTREPAQAGGRRPAATSSAGAAGAGASGGIGANGVSTAGKDPNTEDLLVQTDDRARPAKDTRARLYWGTQRHPELVVVPKGDASDSNAKANVMVVGGSRSALVHEMIFCTTASDEKEAAAFRKQLVGTYMQLMMTGDFLRELQRYADLVVPEVDGYDKIICGLRRVLLDIASIYSKAYDAEQISLLRAVALKTVKDKEVADSGTDAVADADVVADADTDASFNANSKAKSDTESFNGSVIRAIDAMVPLTTTDSVPVDDSSTTHSSSAAAVNTYGTSNAQQNQQQSQQQQPQQQQQQLQTVPEMPRLMSYEMVSTPSVQVENGGKAITGSHTIGPLRGRSRTTHADPEPSVPQIPSVPELIRVEITGLSPSLLLRISPAEFAHQLYLFHKRQLTSFDPRQPSLYIPLPKPNTSTHHSQPTPSLLTAGAAVAASEFDFSLAGAAGGSSSANDHSAANAASAAGSAGAARSTGEADVQRQLMVFTQEEPHFITRMVHHQLLVELPLNRPARRSALLQHWVRIGEECRIIGDAVSWAAIAIAITMAPIARLRETWHGVASMWKDLIFTEWLPLLVKYGIYDTDIGLGTEKIEPKPLVLRPHSHTSASTSNALYNYTAIPYYGAIRINVARHGRRLKRRYSSAIPGSNGSDAGDKVLFAHLGQMYTMVQSAIASIPNIVVERARSTIMRSRASSMALASKFQQQDGIASAGEPIRHDSMQTAITSGSGFVDPSMLGHSYLQSYLQTLAINPLKIGDELVESDVAEYDMRFLLSLSLQCEPSVADQYQQNLIHTTSTDSADDMAAASSALRQAPGSILPLVCPETVPSTNILQWITPAARTPVSATNTIGRSANASGRAGTFSHTTSQPLISSSGTEDGRSQQQQHQKSQSQQQQQHNGLIERTDAAAADSQGLRHKRSRSFPANVSSGIHSPTGESANAGSEPKDAVRAEQQISDAAHGDAAHGDATYSGATIYAANGDLALRVLRVQYTQSASVSRALRFVVEVQGGTLALLLDLLINGIEHLSPSITSDKGARIQLPGGSKPVLLFNRDVFQRTLLASFRHFCNGFELLDSMRRALERVNIADKTLSTEAENTFSALLDICENWLGQHFSDFFDSTALRESLTEFLHILVDAIEHVKPLEAKQSAAWNLIYERATTLLPDMVTQLLTPSGYTPLDKVLDRRLAYAVNRERRSSTASKLESTLQSPLSLLSVADPDVMLLSLNRLAQTHFARCSFNDWLVTFCLLEVQTHAPLPWYPKKRVGHVPSEEDLIVSDIYQVLEQTHRSQAAAQAHDLQGTGSGVGVGVGVSASTAETSLVRNMPQSIQTMLELHRFIRGWVIRQIADPACSLGQRVARIQKFLTIVRLCRKDSHLSSSRVFGGLLNSYMREAGMIPDRQPSYRNNSIKGYSNVSSGNSRVTGETGRRGKRKAGQSQVKYVPSFVERAVASALVSPESRHFVRAWNEVATENNTKLDTLEAVLRGARDWSAFEPTPTTPTMASSGSTTSKDAKVSSAASAASGAGSNATSINDAGTKGTVVPKPVAIQRSRSNPSIGDEIDITEDSMTRADCFVPCLGWLLENMVSLCYDTPDTLVVDSRLINLAKRHRVFIMLCVCEQLVSRCQEAFALPTKIRIDLGQLSTWVSQTPLHAAEIRAISQNEAGMNVREAGGSAPQSSNEFSNSSNTGSVSGSFGSERSFSFSSPPTHSGGFMRGSEQMHTVRASQGGFAKRSIANLRGASSSSSSNSNNNNNGSNSSSGSNGVMIGGSGSGSNGNVNGGSGGLVSGVSGSGSFYARKSSVATPHSTPDFGGVQAFGSPPAPVPRSLAFADGPNSGIPPIGGVSAGGGSANSSGLVYIRPFARLVTDEVEKMRQEIRERERLERELRDREQAIERQKNERTKMLRRQLKEQQQRRAKNEPLLKMANLMNKVGISARESSIDSGSGMLPKGISTYIASTQTSGSTVSSAAAAAASSSSSSSAAALSNADNNRLSSASTSSAMRPRGPALPNAKPANVINLINSTITVEQGYTKRDFVFRIVTEEGGQYLLQAPDNDQMEDWIAAMRDAATEAAARRLTLFVEEAKKRSNADGSPSFGGAGDSELQSQGQGQGQHRTIGASDTARSRFTAFLGGGASAFSGFGLSSQAAPPVPSRGALPTIHQGQQHGGSAKDPAAAANQDPKSFGIDLAKIMPDPKVVPVIVEKCLTEIELRGLEEVGIYRVSGGAADVSRLRQMFNSDPDAVDLNVKDFGDINVISGVMKQFLRELPEPLMTYNLYEGFINAASIDDYDERLWAIKDLVHALPTANYTVLKRLVEHLERVTDYEEINHMYGTNLALVFGPSLLRPPPGTSSFALAMSNLGHAQSVIKNLILQYHWIFNVEEEAEPIEDGEVTVESTPETPAAALVSKEDIASNLQMSSSSDNGEQKLPLKASANPVDSVLINEDDEDFEHIESADTESALLK</sequence>
<dbReference type="EMBL" id="JANBOH010000144">
    <property type="protein sequence ID" value="KAJ1644758.1"/>
    <property type="molecule type" value="Genomic_DNA"/>
</dbReference>
<evidence type="ECO:0000313" key="8">
    <source>
        <dbReference type="Proteomes" id="UP001145021"/>
    </source>
</evidence>
<feature type="compositionally biased region" description="Low complexity" evidence="3">
    <location>
        <begin position="71"/>
        <end position="115"/>
    </location>
</feature>
<feature type="region of interest" description="Disordered" evidence="3">
    <location>
        <begin position="2722"/>
        <end position="2757"/>
    </location>
</feature>
<gene>
    <name evidence="7" type="ORF">LPJ64_003588</name>
</gene>
<feature type="compositionally biased region" description="Gly residues" evidence="3">
    <location>
        <begin position="2344"/>
        <end position="2357"/>
    </location>
</feature>
<feature type="compositionally biased region" description="Polar residues" evidence="3">
    <location>
        <begin position="2991"/>
        <end position="3001"/>
    </location>
</feature>
<dbReference type="CDD" id="cd00821">
    <property type="entry name" value="PH"/>
    <property type="match status" value="1"/>
</dbReference>
<feature type="region of interest" description="Disordered" evidence="3">
    <location>
        <begin position="2664"/>
        <end position="2697"/>
    </location>
</feature>
<dbReference type="SUPFAM" id="SSF48366">
    <property type="entry name" value="Ras GEF"/>
    <property type="match status" value="2"/>
</dbReference>
<feature type="region of interest" description="Disordered" evidence="3">
    <location>
        <begin position="1430"/>
        <end position="1531"/>
    </location>
</feature>
<dbReference type="PANTHER" id="PTHR23176:SF129">
    <property type="entry name" value="RHO GTPASE ACTIVATING PROTEIN AT 16F, ISOFORM E-RELATED"/>
    <property type="match status" value="1"/>
</dbReference>
<dbReference type="GO" id="GO:0005737">
    <property type="term" value="C:cytoplasm"/>
    <property type="evidence" value="ECO:0007669"/>
    <property type="project" value="TreeGrafter"/>
</dbReference>
<feature type="compositionally biased region" description="Low complexity" evidence="3">
    <location>
        <begin position="235"/>
        <end position="247"/>
    </location>
</feature>
<evidence type="ECO:0000259" key="6">
    <source>
        <dbReference type="PROSITE" id="PS50238"/>
    </source>
</evidence>
<dbReference type="InterPro" id="IPR023578">
    <property type="entry name" value="Ras_GEF_dom_sf"/>
</dbReference>
<feature type="region of interest" description="Disordered" evidence="3">
    <location>
        <begin position="2069"/>
        <end position="2089"/>
    </location>
</feature>
<feature type="region of interest" description="Disordered" evidence="3">
    <location>
        <begin position="2101"/>
        <end position="2122"/>
    </location>
</feature>
<feature type="region of interest" description="Disordered" evidence="3">
    <location>
        <begin position="177"/>
        <end position="222"/>
    </location>
</feature>
<dbReference type="SMART" id="SM00324">
    <property type="entry name" value="RhoGAP"/>
    <property type="match status" value="1"/>
</dbReference>
<dbReference type="GO" id="GO:0005085">
    <property type="term" value="F:guanyl-nucleotide exchange factor activity"/>
    <property type="evidence" value="ECO:0007669"/>
    <property type="project" value="UniProtKB-KW"/>
</dbReference>
<dbReference type="InterPro" id="IPR000198">
    <property type="entry name" value="RhoGAP_dom"/>
</dbReference>
<feature type="compositionally biased region" description="Low complexity" evidence="3">
    <location>
        <begin position="594"/>
        <end position="607"/>
    </location>
</feature>
<dbReference type="Pfam" id="PF00617">
    <property type="entry name" value="RasGEF"/>
    <property type="match status" value="1"/>
</dbReference>
<evidence type="ECO:0000313" key="7">
    <source>
        <dbReference type="EMBL" id="KAJ1644758.1"/>
    </source>
</evidence>
<keyword evidence="8" id="KW-1185">Reference proteome</keyword>
<dbReference type="Gene3D" id="1.10.555.10">
    <property type="entry name" value="Rho GTPase activation protein"/>
    <property type="match status" value="1"/>
</dbReference>
<dbReference type="PANTHER" id="PTHR23176">
    <property type="entry name" value="RHO/RAC/CDC GTPASE-ACTIVATING PROTEIN"/>
    <property type="match status" value="1"/>
</dbReference>
<dbReference type="Pfam" id="PF00620">
    <property type="entry name" value="RhoGAP"/>
    <property type="match status" value="1"/>
</dbReference>
<keyword evidence="2" id="KW-0344">Guanine-nucleotide releasing factor</keyword>
<feature type="domain" description="Rho-GAP" evidence="6">
    <location>
        <begin position="2764"/>
        <end position="2956"/>
    </location>
</feature>
<dbReference type="SUPFAM" id="SSF50729">
    <property type="entry name" value="PH domain-like"/>
    <property type="match status" value="2"/>
</dbReference>
<feature type="region of interest" description="Disordered" evidence="3">
    <location>
        <begin position="2247"/>
        <end position="2293"/>
    </location>
</feature>
<proteinExistence type="predicted"/>
<protein>
    <submittedName>
        <fullName evidence="7">Uncharacterized protein</fullName>
    </submittedName>
</protein>
<feature type="compositionally biased region" description="Low complexity" evidence="3">
    <location>
        <begin position="866"/>
        <end position="885"/>
    </location>
</feature>
<name>A0A9W8CIM3_9FUNG</name>
<feature type="region of interest" description="Disordered" evidence="3">
    <location>
        <begin position="2316"/>
        <end position="2357"/>
    </location>
</feature>
<dbReference type="SUPFAM" id="SSF48350">
    <property type="entry name" value="GTPase activation domain, GAP"/>
    <property type="match status" value="1"/>
</dbReference>
<feature type="compositionally biased region" description="Polar residues" evidence="3">
    <location>
        <begin position="45"/>
        <end position="70"/>
    </location>
</feature>
<dbReference type="Pfam" id="PF00169">
    <property type="entry name" value="PH"/>
    <property type="match status" value="1"/>
</dbReference>
<dbReference type="InterPro" id="IPR050729">
    <property type="entry name" value="Rho-GAP"/>
</dbReference>
<accession>A0A9W8CIM3</accession>
<dbReference type="InterPro" id="IPR001895">
    <property type="entry name" value="RASGEF_cat_dom"/>
</dbReference>
<feature type="region of interest" description="Disordered" evidence="3">
    <location>
        <begin position="2472"/>
        <end position="2498"/>
    </location>
</feature>
<dbReference type="InterPro" id="IPR036964">
    <property type="entry name" value="RASGEF_cat_dom_sf"/>
</dbReference>
<dbReference type="PROSITE" id="PS50238">
    <property type="entry name" value="RHOGAP"/>
    <property type="match status" value="1"/>
</dbReference>
<feature type="domain" description="N-terminal Ras-GEF" evidence="5">
    <location>
        <begin position="1583"/>
        <end position="1738"/>
    </location>
</feature>
<dbReference type="InterPro" id="IPR008936">
    <property type="entry name" value="Rho_GTPase_activation_prot"/>
</dbReference>
<feature type="region of interest" description="Disordered" evidence="3">
    <location>
        <begin position="907"/>
        <end position="939"/>
    </location>
</feature>
<feature type="compositionally biased region" description="Basic and acidic residues" evidence="3">
    <location>
        <begin position="1"/>
        <end position="14"/>
    </location>
</feature>
<evidence type="ECO:0000259" key="5">
    <source>
        <dbReference type="PROSITE" id="PS50212"/>
    </source>
</evidence>
<evidence type="ECO:0000256" key="3">
    <source>
        <dbReference type="SAM" id="MobiDB-lite"/>
    </source>
</evidence>
<feature type="compositionally biased region" description="Gly residues" evidence="3">
    <location>
        <begin position="608"/>
        <end position="618"/>
    </location>
</feature>
<feature type="region of interest" description="Disordered" evidence="3">
    <location>
        <begin position="235"/>
        <end position="256"/>
    </location>
</feature>
<feature type="compositionally biased region" description="Polar residues" evidence="3">
    <location>
        <begin position="1443"/>
        <end position="1457"/>
    </location>
</feature>
<evidence type="ECO:0000259" key="4">
    <source>
        <dbReference type="PROSITE" id="PS50003"/>
    </source>
</evidence>
<feature type="region of interest" description="Disordered" evidence="3">
    <location>
        <begin position="1"/>
        <end position="115"/>
    </location>
</feature>
<dbReference type="InterPro" id="IPR011993">
    <property type="entry name" value="PH-like_dom_sf"/>
</dbReference>
<evidence type="ECO:0000256" key="2">
    <source>
        <dbReference type="PROSITE-ProRule" id="PRU00135"/>
    </source>
</evidence>
<feature type="compositionally biased region" description="Low complexity" evidence="3">
    <location>
        <begin position="2320"/>
        <end position="2343"/>
    </location>
</feature>
<feature type="compositionally biased region" description="Low complexity" evidence="3">
    <location>
        <begin position="178"/>
        <end position="189"/>
    </location>
</feature>
<dbReference type="InterPro" id="IPR000651">
    <property type="entry name" value="Ras-like_Gua-exchang_fac_N"/>
</dbReference>
<feature type="compositionally biased region" description="Polar residues" evidence="3">
    <location>
        <begin position="1503"/>
        <end position="1521"/>
    </location>
</feature>
<reference evidence="7" key="1">
    <citation type="submission" date="2022-07" db="EMBL/GenBank/DDBJ databases">
        <title>Phylogenomic reconstructions and comparative analyses of Kickxellomycotina fungi.</title>
        <authorList>
            <person name="Reynolds N.K."/>
            <person name="Stajich J.E."/>
            <person name="Barry K."/>
            <person name="Grigoriev I.V."/>
            <person name="Crous P."/>
            <person name="Smith M.E."/>
        </authorList>
    </citation>
    <scope>NUCLEOTIDE SEQUENCE</scope>
    <source>
        <strain evidence="7">NBRC 105413</strain>
    </source>
</reference>
<comment type="caution">
    <text evidence="7">The sequence shown here is derived from an EMBL/GenBank/DDBJ whole genome shotgun (WGS) entry which is preliminary data.</text>
</comment>
<feature type="region of interest" description="Disordered" evidence="3">
    <location>
        <begin position="2568"/>
        <end position="2591"/>
    </location>
</feature>
<organism evidence="7 8">
    <name type="scientific">Coemansia asiatica</name>
    <dbReference type="NCBI Taxonomy" id="1052880"/>
    <lineage>
        <taxon>Eukaryota</taxon>
        <taxon>Fungi</taxon>
        <taxon>Fungi incertae sedis</taxon>
        <taxon>Zoopagomycota</taxon>
        <taxon>Kickxellomycotina</taxon>
        <taxon>Kickxellomycetes</taxon>
        <taxon>Kickxellales</taxon>
        <taxon>Kickxellaceae</taxon>
        <taxon>Coemansia</taxon>
    </lineage>
</organism>
<feature type="region of interest" description="Disordered" evidence="3">
    <location>
        <begin position="862"/>
        <end position="885"/>
    </location>
</feature>
<dbReference type="PROSITE" id="PS50212">
    <property type="entry name" value="RASGEF_NTER"/>
    <property type="match status" value="1"/>
</dbReference>
<dbReference type="Gene3D" id="1.20.870.10">
    <property type="entry name" value="Son of sevenless (SoS) protein Chain: S domain 1"/>
    <property type="match status" value="1"/>
</dbReference>
<keyword evidence="1" id="KW-0343">GTPase activation</keyword>
<dbReference type="Gene3D" id="1.10.840.10">
    <property type="entry name" value="Ras guanine-nucleotide exchange factors catalytic domain"/>
    <property type="match status" value="2"/>
</dbReference>
<dbReference type="SMART" id="SM00233">
    <property type="entry name" value="PH"/>
    <property type="match status" value="2"/>
</dbReference>
<feature type="region of interest" description="Disordered" evidence="3">
    <location>
        <begin position="2991"/>
        <end position="3041"/>
    </location>
</feature>
<dbReference type="InterPro" id="IPR001849">
    <property type="entry name" value="PH_domain"/>
</dbReference>
<feature type="region of interest" description="Disordered" evidence="3">
    <location>
        <begin position="1976"/>
        <end position="2015"/>
    </location>
</feature>
<dbReference type="GO" id="GO:0005096">
    <property type="term" value="F:GTPase activator activity"/>
    <property type="evidence" value="ECO:0007669"/>
    <property type="project" value="UniProtKB-KW"/>
</dbReference>
<feature type="domain" description="PH" evidence="4">
    <location>
        <begin position="2613"/>
        <end position="2648"/>
    </location>
</feature>
<dbReference type="Proteomes" id="UP001145021">
    <property type="component" value="Unassembled WGS sequence"/>
</dbReference>
<feature type="compositionally biased region" description="Polar residues" evidence="3">
    <location>
        <begin position="1981"/>
        <end position="2001"/>
    </location>
</feature>
<feature type="compositionally biased region" description="Low complexity" evidence="3">
    <location>
        <begin position="1462"/>
        <end position="1478"/>
    </location>
</feature>
<dbReference type="Gene3D" id="2.30.29.30">
    <property type="entry name" value="Pleckstrin-homology domain (PH domain)/Phosphotyrosine-binding domain (PTB)"/>
    <property type="match status" value="2"/>
</dbReference>
<dbReference type="PROSITE" id="PS50003">
    <property type="entry name" value="PH_DOMAIN"/>
    <property type="match status" value="1"/>
</dbReference>